<accession>A0A1F8GS44</accession>
<keyword evidence="1" id="KW-0812">Transmembrane</keyword>
<evidence type="ECO:0000313" key="2">
    <source>
        <dbReference type="EMBL" id="OGN28101.1"/>
    </source>
</evidence>
<protein>
    <recommendedName>
        <fullName evidence="4">DUF3307 domain-containing protein</fullName>
    </recommendedName>
</protein>
<comment type="caution">
    <text evidence="2">The sequence shown here is derived from an EMBL/GenBank/DDBJ whole genome shotgun (WGS) entry which is preliminary data.</text>
</comment>
<dbReference type="AlphaFoldDB" id="A0A1F8GS44"/>
<dbReference type="EMBL" id="MGKP01000024">
    <property type="protein sequence ID" value="OGN28101.1"/>
    <property type="molecule type" value="Genomic_DNA"/>
</dbReference>
<evidence type="ECO:0000256" key="1">
    <source>
        <dbReference type="SAM" id="Phobius"/>
    </source>
</evidence>
<dbReference type="STRING" id="1802701.A3A33_04150"/>
<proteinExistence type="predicted"/>
<feature type="transmembrane region" description="Helical" evidence="1">
    <location>
        <begin position="121"/>
        <end position="146"/>
    </location>
</feature>
<evidence type="ECO:0000313" key="3">
    <source>
        <dbReference type="Proteomes" id="UP000179047"/>
    </source>
</evidence>
<dbReference type="Pfam" id="PF11750">
    <property type="entry name" value="DUF3307"/>
    <property type="match status" value="1"/>
</dbReference>
<dbReference type="Proteomes" id="UP000179047">
    <property type="component" value="Unassembled WGS sequence"/>
</dbReference>
<dbReference type="InterPro" id="IPR021737">
    <property type="entry name" value="Phage_phiKZ_Orf197"/>
</dbReference>
<keyword evidence="1" id="KW-1133">Transmembrane helix</keyword>
<gene>
    <name evidence="2" type="ORF">A3A33_04150</name>
</gene>
<name>A0A1F8GS44_9BACT</name>
<organism evidence="2 3">
    <name type="scientific">Candidatus Yanofskybacteria bacterium RIFCSPLOWO2_01_FULL_49_25</name>
    <dbReference type="NCBI Taxonomy" id="1802701"/>
    <lineage>
        <taxon>Bacteria</taxon>
        <taxon>Candidatus Yanofskyibacteriota</taxon>
    </lineage>
</organism>
<reference evidence="2 3" key="1">
    <citation type="journal article" date="2016" name="Nat. Commun.">
        <title>Thousands of microbial genomes shed light on interconnected biogeochemical processes in an aquifer system.</title>
        <authorList>
            <person name="Anantharaman K."/>
            <person name="Brown C.T."/>
            <person name="Hug L.A."/>
            <person name="Sharon I."/>
            <person name="Castelle C.J."/>
            <person name="Probst A.J."/>
            <person name="Thomas B.C."/>
            <person name="Singh A."/>
            <person name="Wilkins M.J."/>
            <person name="Karaoz U."/>
            <person name="Brodie E.L."/>
            <person name="Williams K.H."/>
            <person name="Hubbard S.S."/>
            <person name="Banfield J.F."/>
        </authorList>
    </citation>
    <scope>NUCLEOTIDE SEQUENCE [LARGE SCALE GENOMIC DNA]</scope>
</reference>
<evidence type="ECO:0008006" key="4">
    <source>
        <dbReference type="Google" id="ProtNLM"/>
    </source>
</evidence>
<feature type="transmembrane region" description="Helical" evidence="1">
    <location>
        <begin position="80"/>
        <end position="100"/>
    </location>
</feature>
<sequence>MSKKSSHNISLLIQTLYDEDGSFTKEDTMYPFELLLVAHFVGDYLAQTEYEAMNKALGRFFNRALWSHCLKYTLSFVPVFWISSLHPAWLVLIFTSHLFLDRRWPIIWWRKHINHNSDDSIRATFWLTVMTDQIFHGLILALISVVSA</sequence>
<keyword evidence="1" id="KW-0472">Membrane</keyword>